<protein>
    <submittedName>
        <fullName evidence="2">Uncharacterized protein</fullName>
    </submittedName>
</protein>
<dbReference type="OrthoDB" id="343291at2"/>
<evidence type="ECO:0000256" key="1">
    <source>
        <dbReference type="SAM" id="MobiDB-lite"/>
    </source>
</evidence>
<dbReference type="Proteomes" id="UP000297453">
    <property type="component" value="Unassembled WGS sequence"/>
</dbReference>
<evidence type="ECO:0000313" key="3">
    <source>
        <dbReference type="Proteomes" id="UP000297453"/>
    </source>
</evidence>
<dbReference type="RefSeq" id="WP_135586616.1">
    <property type="nucleotide sequence ID" value="NZ_RQEP01000010.1"/>
</dbReference>
<dbReference type="AlphaFoldDB" id="A0A4R9G0Q7"/>
<feature type="region of interest" description="Disordered" evidence="1">
    <location>
        <begin position="197"/>
        <end position="229"/>
    </location>
</feature>
<keyword evidence="3" id="KW-1185">Reference proteome</keyword>
<evidence type="ECO:0000313" key="2">
    <source>
        <dbReference type="EMBL" id="TGK04763.1"/>
    </source>
</evidence>
<dbReference type="EMBL" id="RQEP01000010">
    <property type="protein sequence ID" value="TGK04763.1"/>
    <property type="molecule type" value="Genomic_DNA"/>
</dbReference>
<dbReference type="NCBIfam" id="NF047433">
    <property type="entry name" value="Lepto_7_Nterm"/>
    <property type="match status" value="1"/>
</dbReference>
<gene>
    <name evidence="2" type="ORF">EHO59_07855</name>
</gene>
<proteinExistence type="predicted"/>
<organism evidence="2 3">
    <name type="scientific">Leptospira semungkisensis</name>
    <dbReference type="NCBI Taxonomy" id="2484985"/>
    <lineage>
        <taxon>Bacteria</taxon>
        <taxon>Pseudomonadati</taxon>
        <taxon>Spirochaetota</taxon>
        <taxon>Spirochaetia</taxon>
        <taxon>Leptospirales</taxon>
        <taxon>Leptospiraceae</taxon>
        <taxon>Leptospira</taxon>
    </lineage>
</organism>
<feature type="region of interest" description="Disordered" evidence="1">
    <location>
        <begin position="78"/>
        <end position="123"/>
    </location>
</feature>
<name>A0A4R9G0Q7_9LEPT</name>
<accession>A0A4R9G0Q7</accession>
<comment type="caution">
    <text evidence="2">The sequence shown here is derived from an EMBL/GenBank/DDBJ whole genome shotgun (WGS) entry which is preliminary data.</text>
</comment>
<sequence>MFPRDWPKRVSVLLIGFTILFFCDEIFALDFVRLKNGQIIRGKIVLEDDEKVLIAENEDFVRFLDKEFVAQVSYEKGKPAPAAVPSPLAEKKTTPPVRVSDIPQSHVETAPPNMYGPSGGSSNGNGAADTNIEVIHEVVTDFIWRGLSFSGEIANRRDNESYRAMTFVPSYQPTVTFNTPLKGLQVQFWGNFQLTERNDRDNDGRFQQYPGGPGPAYPGQGSAGSISPFSAPSPDTLNAACPYDTQNNLMTGVHSLGSTCGGNTPGFKKEQNGMKRSDGLFYAFYYNFDKTSWGTFTAGIWFYNTFQKSTAYLSPPLGAFNSQAEQGIAGANNPSTQITRLAWQEYFFFWKLPFLQWANPTVSFYTQFSQENAGLMAGKNYLSLTIGHEFFEDKFFRILPQINIGYAMSNNIVDNRNGIQDITSTLTFFFGKFFFKAANIWRPNLYMYDTDNYYGATGGYVNANNRDGKIVNPGKVNGPANQIVLDYINGSSLSDALKQSVRDSYLLQKIPAHLFWFSIGFSQSF</sequence>
<reference evidence="2" key="1">
    <citation type="journal article" date="2019" name="PLoS Negl. Trop. Dis.">
        <title>Revisiting the worldwide diversity of Leptospira species in the environment.</title>
        <authorList>
            <person name="Vincent A.T."/>
            <person name="Schiettekatte O."/>
            <person name="Bourhy P."/>
            <person name="Veyrier F.J."/>
            <person name="Picardeau M."/>
        </authorList>
    </citation>
    <scope>NUCLEOTIDE SEQUENCE [LARGE SCALE GENOMIC DNA]</scope>
    <source>
        <strain evidence="2">SSS9</strain>
    </source>
</reference>